<accession>D5EIZ2</accession>
<dbReference type="Proteomes" id="UP000000925">
    <property type="component" value="Chromosome"/>
</dbReference>
<evidence type="ECO:0000313" key="2">
    <source>
        <dbReference type="EMBL" id="ADE54391.1"/>
    </source>
</evidence>
<dbReference type="Gene3D" id="1.10.10.10">
    <property type="entry name" value="Winged helix-like DNA-binding domain superfamily/Winged helix DNA-binding domain"/>
    <property type="match status" value="1"/>
</dbReference>
<proteinExistence type="predicted"/>
<reference evidence="2 3" key="1">
    <citation type="journal article" date="2010" name="Stand. Genomic Sci.">
        <title>Complete genome sequence of Coraliomargarita akajimensis type strain (04OKA010-24).</title>
        <authorList>
            <person name="Mavromatis K."/>
            <person name="Abt B."/>
            <person name="Brambilla E."/>
            <person name="Lapidus A."/>
            <person name="Copeland A."/>
            <person name="Deshpande S."/>
            <person name="Nolan M."/>
            <person name="Lucas S."/>
            <person name="Tice H."/>
            <person name="Cheng J.F."/>
            <person name="Han C."/>
            <person name="Detter J.C."/>
            <person name="Woyke T."/>
            <person name="Goodwin L."/>
            <person name="Pitluck S."/>
            <person name="Held B."/>
            <person name="Brettin T."/>
            <person name="Tapia R."/>
            <person name="Ivanova N."/>
            <person name="Mikhailova N."/>
            <person name="Pati A."/>
            <person name="Liolios K."/>
            <person name="Chen A."/>
            <person name="Palaniappan K."/>
            <person name="Land M."/>
            <person name="Hauser L."/>
            <person name="Chang Y.J."/>
            <person name="Jeffries C.D."/>
            <person name="Rohde M."/>
            <person name="Goker M."/>
            <person name="Bristow J."/>
            <person name="Eisen J.A."/>
            <person name="Markowitz V."/>
            <person name="Hugenholtz P."/>
            <person name="Klenk H.P."/>
            <person name="Kyrpides N.C."/>
        </authorList>
    </citation>
    <scope>NUCLEOTIDE SEQUENCE [LARGE SCALE GENOMIC DNA]</scope>
    <source>
        <strain evidence="3">DSM 45221 / IAM 15411 / JCM 23193 / KCTC 12865</strain>
    </source>
</reference>
<dbReference type="InterPro" id="IPR036388">
    <property type="entry name" value="WH-like_DNA-bd_sf"/>
</dbReference>
<dbReference type="Pfam" id="PF02082">
    <property type="entry name" value="Rrf2"/>
    <property type="match status" value="1"/>
</dbReference>
<dbReference type="PANTHER" id="PTHR33221">
    <property type="entry name" value="WINGED HELIX-TURN-HELIX TRANSCRIPTIONAL REGULATOR, RRF2 FAMILY"/>
    <property type="match status" value="1"/>
</dbReference>
<sequence length="145" mass="15950">MELTSFTDYSLRVLIYLTHDRERLSSIDELAEFYGLSRHHVAKIVKRLADLGYLETLRGKNGGLRLGAEPESINIAEVIKGTEPHFNLVECMGGASDTACMIDGHCKLKGALAVARSHFFKHLAEYSLADVALTEDSSRAVGLDV</sequence>
<dbReference type="PANTHER" id="PTHR33221:SF4">
    <property type="entry name" value="HTH-TYPE TRANSCRIPTIONAL REPRESSOR NSRR"/>
    <property type="match status" value="1"/>
</dbReference>
<keyword evidence="3" id="KW-1185">Reference proteome</keyword>
<dbReference type="OrthoDB" id="9795923at2"/>
<dbReference type="InterPro" id="IPR036390">
    <property type="entry name" value="WH_DNA-bd_sf"/>
</dbReference>
<dbReference type="NCBIfam" id="TIGR00738">
    <property type="entry name" value="rrf2_super"/>
    <property type="match status" value="1"/>
</dbReference>
<dbReference type="AlphaFoldDB" id="D5EIZ2"/>
<dbReference type="InterPro" id="IPR000944">
    <property type="entry name" value="Tscrpt_reg_Rrf2"/>
</dbReference>
<organism evidence="2 3">
    <name type="scientific">Coraliomargarita akajimensis (strain DSM 45221 / IAM 15411 / JCM 23193 / KCTC 12865 / 04OKA010-24)</name>
    <dbReference type="NCBI Taxonomy" id="583355"/>
    <lineage>
        <taxon>Bacteria</taxon>
        <taxon>Pseudomonadati</taxon>
        <taxon>Verrucomicrobiota</taxon>
        <taxon>Opitutia</taxon>
        <taxon>Puniceicoccales</taxon>
        <taxon>Coraliomargaritaceae</taxon>
        <taxon>Coraliomargarita</taxon>
    </lineage>
</organism>
<dbReference type="GO" id="GO:0005829">
    <property type="term" value="C:cytosol"/>
    <property type="evidence" value="ECO:0007669"/>
    <property type="project" value="TreeGrafter"/>
</dbReference>
<dbReference type="HOGENOM" id="CLU_107144_2_1_0"/>
<dbReference type="RefSeq" id="WP_013043113.1">
    <property type="nucleotide sequence ID" value="NC_014008.1"/>
</dbReference>
<dbReference type="KEGG" id="caa:Caka_1372"/>
<dbReference type="SUPFAM" id="SSF46785">
    <property type="entry name" value="Winged helix' DNA-binding domain"/>
    <property type="match status" value="1"/>
</dbReference>
<evidence type="ECO:0000313" key="3">
    <source>
        <dbReference type="Proteomes" id="UP000000925"/>
    </source>
</evidence>
<dbReference type="STRING" id="583355.Caka_1372"/>
<dbReference type="GO" id="GO:0003700">
    <property type="term" value="F:DNA-binding transcription factor activity"/>
    <property type="evidence" value="ECO:0007669"/>
    <property type="project" value="TreeGrafter"/>
</dbReference>
<dbReference type="PROSITE" id="PS51197">
    <property type="entry name" value="HTH_RRF2_2"/>
    <property type="match status" value="1"/>
</dbReference>
<gene>
    <name evidence="2" type="ordered locus">Caka_1372</name>
</gene>
<protein>
    <submittedName>
        <fullName evidence="2">Transcriptional regulator, BadM/Rrf2 family</fullName>
    </submittedName>
</protein>
<dbReference type="GO" id="GO:0003677">
    <property type="term" value="F:DNA binding"/>
    <property type="evidence" value="ECO:0007669"/>
    <property type="project" value="UniProtKB-KW"/>
</dbReference>
<name>D5EIZ2_CORAD</name>
<keyword evidence="1" id="KW-0238">DNA-binding</keyword>
<dbReference type="eggNOG" id="COG1959">
    <property type="taxonomic scope" value="Bacteria"/>
</dbReference>
<dbReference type="EMBL" id="CP001998">
    <property type="protein sequence ID" value="ADE54391.1"/>
    <property type="molecule type" value="Genomic_DNA"/>
</dbReference>
<evidence type="ECO:0000256" key="1">
    <source>
        <dbReference type="ARBA" id="ARBA00023125"/>
    </source>
</evidence>